<keyword evidence="2" id="KW-0540">Nuclease</keyword>
<evidence type="ECO:0000256" key="1">
    <source>
        <dbReference type="ARBA" id="ARBA00001968"/>
    </source>
</evidence>
<evidence type="ECO:0000256" key="4">
    <source>
        <dbReference type="ARBA" id="ARBA00022801"/>
    </source>
</evidence>
<accession>A0A1W2GEY1</accession>
<evidence type="ECO:0000256" key="2">
    <source>
        <dbReference type="ARBA" id="ARBA00022722"/>
    </source>
</evidence>
<dbReference type="InterPro" id="IPR005229">
    <property type="entry name" value="YicC/YloC-like"/>
</dbReference>
<organism evidence="8 9">
    <name type="scientific">Reichenbachiella faecimaris</name>
    <dbReference type="NCBI Taxonomy" id="692418"/>
    <lineage>
        <taxon>Bacteria</taxon>
        <taxon>Pseudomonadati</taxon>
        <taxon>Bacteroidota</taxon>
        <taxon>Cytophagia</taxon>
        <taxon>Cytophagales</taxon>
        <taxon>Reichenbachiellaceae</taxon>
        <taxon>Reichenbachiella</taxon>
    </lineage>
</organism>
<dbReference type="EMBL" id="FWYF01000002">
    <property type="protein sequence ID" value="SMD35052.1"/>
    <property type="molecule type" value="Genomic_DNA"/>
</dbReference>
<sequence>MTGYGHAKFENDQMSIDVEIKSLNSKFLDISTKLPKEVAAYENEIKKILIEKIVRGKVNFSVEIALKNGMGSAGTLNQSLFNHYKREIRSVTSQEELSDADLVKEVLRMPDIMEYSDTANDLVDKKQLFSLTNQALVECEKFRVQEGQAAESALGTFAKNIDEKLALIKQKDPERIVAIKDRINESLSELAASDKSDPNRFEQELIYYIEKLDIAEEIIRLQNHIAYFHETLTEKESQGKKLGFISQEMGREINTIGSKANNSDIQKLVVDMKDELEKIKEQVLNVV</sequence>
<dbReference type="Pfam" id="PF03755">
    <property type="entry name" value="YicC-like_N"/>
    <property type="match status" value="1"/>
</dbReference>
<feature type="domain" description="Endoribonuclease YicC-like N-terminal" evidence="6">
    <location>
        <begin position="1"/>
        <end position="149"/>
    </location>
</feature>
<dbReference type="PANTHER" id="PTHR30636:SF3">
    <property type="entry name" value="UPF0701 PROTEIN YICC"/>
    <property type="match status" value="1"/>
</dbReference>
<dbReference type="STRING" id="692418.SAMN04488029_2313"/>
<comment type="cofactor">
    <cofactor evidence="1">
        <name>a divalent metal cation</name>
        <dbReference type="ChEBI" id="CHEBI:60240"/>
    </cofactor>
</comment>
<dbReference type="Pfam" id="PF08340">
    <property type="entry name" value="YicC-like_C"/>
    <property type="match status" value="1"/>
</dbReference>
<comment type="similarity">
    <text evidence="5">Belongs to the YicC/YloC family.</text>
</comment>
<evidence type="ECO:0000256" key="5">
    <source>
        <dbReference type="ARBA" id="ARBA00035648"/>
    </source>
</evidence>
<evidence type="ECO:0000313" key="9">
    <source>
        <dbReference type="Proteomes" id="UP000192472"/>
    </source>
</evidence>
<feature type="domain" description="Endoribonuclease YicC-like C-terminal" evidence="7">
    <location>
        <begin position="168"/>
        <end position="286"/>
    </location>
</feature>
<dbReference type="AlphaFoldDB" id="A0A1W2GEY1"/>
<dbReference type="NCBIfam" id="TIGR00255">
    <property type="entry name" value="YicC/YloC family endoribonuclease"/>
    <property type="match status" value="1"/>
</dbReference>
<evidence type="ECO:0000259" key="6">
    <source>
        <dbReference type="Pfam" id="PF03755"/>
    </source>
</evidence>
<keyword evidence="9" id="KW-1185">Reference proteome</keyword>
<keyword evidence="3" id="KW-0255">Endonuclease</keyword>
<dbReference type="Proteomes" id="UP000192472">
    <property type="component" value="Unassembled WGS sequence"/>
</dbReference>
<dbReference type="InterPro" id="IPR013551">
    <property type="entry name" value="YicC-like_C"/>
</dbReference>
<name>A0A1W2GEY1_REIFA</name>
<keyword evidence="4" id="KW-0378">Hydrolase</keyword>
<reference evidence="8 9" key="1">
    <citation type="submission" date="2017-04" db="EMBL/GenBank/DDBJ databases">
        <authorList>
            <person name="Afonso C.L."/>
            <person name="Miller P.J."/>
            <person name="Scott M.A."/>
            <person name="Spackman E."/>
            <person name="Goraichik I."/>
            <person name="Dimitrov K.M."/>
            <person name="Suarez D.L."/>
            <person name="Swayne D.E."/>
        </authorList>
    </citation>
    <scope>NUCLEOTIDE SEQUENCE [LARGE SCALE GENOMIC DNA]</scope>
    <source>
        <strain evidence="8 9">DSM 26133</strain>
    </source>
</reference>
<dbReference type="PANTHER" id="PTHR30636">
    <property type="entry name" value="UPF0701 PROTEIN YICC"/>
    <property type="match status" value="1"/>
</dbReference>
<dbReference type="GO" id="GO:0004521">
    <property type="term" value="F:RNA endonuclease activity"/>
    <property type="evidence" value="ECO:0007669"/>
    <property type="project" value="InterPro"/>
</dbReference>
<protein>
    <submittedName>
        <fullName evidence="8">TIGR00255 family protein</fullName>
    </submittedName>
</protein>
<evidence type="ECO:0000259" key="7">
    <source>
        <dbReference type="Pfam" id="PF08340"/>
    </source>
</evidence>
<evidence type="ECO:0000313" key="8">
    <source>
        <dbReference type="EMBL" id="SMD35052.1"/>
    </source>
</evidence>
<evidence type="ECO:0000256" key="3">
    <source>
        <dbReference type="ARBA" id="ARBA00022759"/>
    </source>
</evidence>
<dbReference type="GO" id="GO:0016787">
    <property type="term" value="F:hydrolase activity"/>
    <property type="evidence" value="ECO:0007669"/>
    <property type="project" value="UniProtKB-KW"/>
</dbReference>
<gene>
    <name evidence="8" type="ORF">SAMN04488029_2313</name>
</gene>
<dbReference type="InterPro" id="IPR013527">
    <property type="entry name" value="YicC-like_N"/>
</dbReference>
<proteinExistence type="inferred from homology"/>